<dbReference type="Proteomes" id="UP000217785">
    <property type="component" value="Unassembled WGS sequence"/>
</dbReference>
<evidence type="ECO:0000313" key="1">
    <source>
        <dbReference type="EMBL" id="GAX90305.1"/>
    </source>
</evidence>
<dbReference type="EMBL" id="BDUF01000056">
    <property type="protein sequence ID" value="GAX90305.1"/>
    <property type="molecule type" value="Genomic_DNA"/>
</dbReference>
<protein>
    <submittedName>
        <fullName evidence="1">Uncharacterized protein</fullName>
    </submittedName>
</protein>
<accession>A0A292YP89</accession>
<dbReference type="Gene3D" id="2.20.28.10">
    <property type="match status" value="1"/>
</dbReference>
<keyword evidence="2" id="KW-1185">Reference proteome</keyword>
<reference evidence="2" key="1">
    <citation type="submission" date="2017-07" db="EMBL/GenBank/DDBJ databases">
        <title>Draft genome sequence of Effusibacillus lacus strain skLN1.</title>
        <authorList>
            <person name="Watanabe M."/>
            <person name="Kojima H."/>
            <person name="Fukui M."/>
        </authorList>
    </citation>
    <scope>NUCLEOTIDE SEQUENCE [LARGE SCALE GENOMIC DNA]</scope>
    <source>
        <strain evidence="2">skLN1</strain>
    </source>
</reference>
<dbReference type="AlphaFoldDB" id="A0A292YP89"/>
<dbReference type="SUPFAM" id="SSF57802">
    <property type="entry name" value="Rubredoxin-like"/>
    <property type="match status" value="1"/>
</dbReference>
<evidence type="ECO:0000313" key="2">
    <source>
        <dbReference type="Proteomes" id="UP000217785"/>
    </source>
</evidence>
<proteinExistence type="predicted"/>
<dbReference type="RefSeq" id="WP_231705752.1">
    <property type="nucleotide sequence ID" value="NZ_BDUF01000056.1"/>
</dbReference>
<organism evidence="1 2">
    <name type="scientific">Effusibacillus lacus</name>
    <dbReference type="NCBI Taxonomy" id="1348429"/>
    <lineage>
        <taxon>Bacteria</taxon>
        <taxon>Bacillati</taxon>
        <taxon>Bacillota</taxon>
        <taxon>Bacilli</taxon>
        <taxon>Bacillales</taxon>
        <taxon>Alicyclobacillaceae</taxon>
        <taxon>Effusibacillus</taxon>
    </lineage>
</organism>
<comment type="caution">
    <text evidence="1">The sequence shown here is derived from an EMBL/GenBank/DDBJ whole genome shotgun (WGS) entry which is preliminary data.</text>
</comment>
<sequence>MAFSKCNFCGFMYDEWFEDCRNGVPPGVPITDLAGTLCSRCGMQGVRHEKQTNPKYTGLEAEYYDQFAGKAGIAFYREWIVGSGAQIMSFFG</sequence>
<name>A0A292YP89_9BACL</name>
<gene>
    <name evidence="1" type="ORF">EFBL_1931</name>
</gene>